<protein>
    <recommendedName>
        <fullName evidence="4">Serine/threonine protein kinase</fullName>
    </recommendedName>
</protein>
<sequence>GVFGGGKAHEHRSARHAGPTPSHASASPSSTGSPSAATPSGTTPTATSPAAVALPDGYHWHHDDTGFSIAVPDGWTAKHHGHYLYVEDPHSSRLLIVDQSDHPKPDALADWKEQESARRGGFTDYHRVRLESVDYPQARKAADWEFTYRGSGGRTHVLNRNILANSKHAYALYWQVPESRWKASKPIFEVFATTFRPAK</sequence>
<organism evidence="2 3">
    <name type="scientific">Actinoallomurus acaciae</name>
    <dbReference type="NCBI Taxonomy" id="502577"/>
    <lineage>
        <taxon>Bacteria</taxon>
        <taxon>Bacillati</taxon>
        <taxon>Actinomycetota</taxon>
        <taxon>Actinomycetes</taxon>
        <taxon>Streptosporangiales</taxon>
        <taxon>Thermomonosporaceae</taxon>
        <taxon>Actinoallomurus</taxon>
    </lineage>
</organism>
<evidence type="ECO:0000313" key="3">
    <source>
        <dbReference type="Proteomes" id="UP001589627"/>
    </source>
</evidence>
<dbReference type="EMBL" id="JBHLZP010000431">
    <property type="protein sequence ID" value="MFB9837849.1"/>
    <property type="molecule type" value="Genomic_DNA"/>
</dbReference>
<name>A0ABV5YS16_9ACTN</name>
<feature type="non-terminal residue" evidence="2">
    <location>
        <position position="1"/>
    </location>
</feature>
<gene>
    <name evidence="2" type="ORF">ACFFNX_37375</name>
</gene>
<evidence type="ECO:0000256" key="1">
    <source>
        <dbReference type="SAM" id="MobiDB-lite"/>
    </source>
</evidence>
<feature type="compositionally biased region" description="Low complexity" evidence="1">
    <location>
        <begin position="16"/>
        <end position="50"/>
    </location>
</feature>
<reference evidence="2 3" key="1">
    <citation type="submission" date="2024-09" db="EMBL/GenBank/DDBJ databases">
        <authorList>
            <person name="Sun Q."/>
            <person name="Mori K."/>
        </authorList>
    </citation>
    <scope>NUCLEOTIDE SEQUENCE [LARGE SCALE GENOMIC DNA]</scope>
    <source>
        <strain evidence="2 3">TBRC 0563</strain>
    </source>
</reference>
<proteinExistence type="predicted"/>
<accession>A0ABV5YS16</accession>
<dbReference type="Proteomes" id="UP001589627">
    <property type="component" value="Unassembled WGS sequence"/>
</dbReference>
<evidence type="ECO:0000313" key="2">
    <source>
        <dbReference type="EMBL" id="MFB9837849.1"/>
    </source>
</evidence>
<keyword evidence="3" id="KW-1185">Reference proteome</keyword>
<feature type="region of interest" description="Disordered" evidence="1">
    <location>
        <begin position="1"/>
        <end position="50"/>
    </location>
</feature>
<comment type="caution">
    <text evidence="2">The sequence shown here is derived from an EMBL/GenBank/DDBJ whole genome shotgun (WGS) entry which is preliminary data.</text>
</comment>
<dbReference type="Gene3D" id="3.40.1000.10">
    <property type="entry name" value="Mog1/PsbP, alpha/beta/alpha sandwich"/>
    <property type="match status" value="1"/>
</dbReference>
<evidence type="ECO:0008006" key="4">
    <source>
        <dbReference type="Google" id="ProtNLM"/>
    </source>
</evidence>